<evidence type="ECO:0008006" key="3">
    <source>
        <dbReference type="Google" id="ProtNLM"/>
    </source>
</evidence>
<proteinExistence type="predicted"/>
<dbReference type="STRING" id="658196.A0A397SLZ8"/>
<gene>
    <name evidence="1" type="ORF">C1645_364593</name>
</gene>
<dbReference type="Proteomes" id="UP000265703">
    <property type="component" value="Unassembled WGS sequence"/>
</dbReference>
<comment type="caution">
    <text evidence="1">The sequence shown here is derived from an EMBL/GenBank/DDBJ whole genome shotgun (WGS) entry which is preliminary data.</text>
</comment>
<reference evidence="1 2" key="1">
    <citation type="submission" date="2018-06" db="EMBL/GenBank/DDBJ databases">
        <title>Comparative genomics reveals the genomic features of Rhizophagus irregularis, R. cerebriforme, R. diaphanum and Gigaspora rosea, and their symbiotic lifestyle signature.</title>
        <authorList>
            <person name="Morin E."/>
            <person name="San Clemente H."/>
            <person name="Chen E.C.H."/>
            <person name="De La Providencia I."/>
            <person name="Hainaut M."/>
            <person name="Kuo A."/>
            <person name="Kohler A."/>
            <person name="Murat C."/>
            <person name="Tang N."/>
            <person name="Roy S."/>
            <person name="Loubradou J."/>
            <person name="Henrissat B."/>
            <person name="Grigoriev I.V."/>
            <person name="Corradi N."/>
            <person name="Roux C."/>
            <person name="Martin F.M."/>
        </authorList>
    </citation>
    <scope>NUCLEOTIDE SEQUENCE [LARGE SCALE GENOMIC DNA]</scope>
    <source>
        <strain evidence="1 2">DAOM 227022</strain>
    </source>
</reference>
<evidence type="ECO:0000313" key="2">
    <source>
        <dbReference type="Proteomes" id="UP000265703"/>
    </source>
</evidence>
<accession>A0A397SLZ8</accession>
<protein>
    <recommendedName>
        <fullName evidence="3">Protein kinase domain-containing protein</fullName>
    </recommendedName>
</protein>
<organism evidence="1 2">
    <name type="scientific">Glomus cerebriforme</name>
    <dbReference type="NCBI Taxonomy" id="658196"/>
    <lineage>
        <taxon>Eukaryota</taxon>
        <taxon>Fungi</taxon>
        <taxon>Fungi incertae sedis</taxon>
        <taxon>Mucoromycota</taxon>
        <taxon>Glomeromycotina</taxon>
        <taxon>Glomeromycetes</taxon>
        <taxon>Glomerales</taxon>
        <taxon>Glomeraceae</taxon>
        <taxon>Glomus</taxon>
    </lineage>
</organism>
<name>A0A397SLZ8_9GLOM</name>
<dbReference type="Gene3D" id="3.30.200.20">
    <property type="entry name" value="Phosphorylase Kinase, domain 1"/>
    <property type="match status" value="1"/>
</dbReference>
<sequence length="334" mass="39728">MIMNDKNQIMHVTTSIQNNEKEIITNKYEEMITNDKFLKNQIIPETNTIKSIQSNEKEITNNYEEMIMNDKNFKNPTTNSNEKKIIINKYEEMIKHDKNSIKRNVPKTDPIKSRKIITNKYEEMIMNDKNFKNTTTNSNEKKIIINKYEEMIKHDKNSIKRINSNKKIINKYEEMIKNDNKKLINHSSIIPPINSRIMYGTCFKCYKVLEAEDWCKDCELKKFELKNWTSGDSKVDQLIRESQINAADGLDYFEWIDYREIESIEYITKGAFGRIFKGIWIKGPKHKVDISNRNWKNIPNITVALKEINVEKSKFNKFDLFLKEVNFNFICHSF</sequence>
<keyword evidence="2" id="KW-1185">Reference proteome</keyword>
<dbReference type="AlphaFoldDB" id="A0A397SLZ8"/>
<evidence type="ECO:0000313" key="1">
    <source>
        <dbReference type="EMBL" id="RIA85636.1"/>
    </source>
</evidence>
<dbReference type="EMBL" id="QKYT01000413">
    <property type="protein sequence ID" value="RIA85636.1"/>
    <property type="molecule type" value="Genomic_DNA"/>
</dbReference>